<dbReference type="Proteomes" id="UP001163850">
    <property type="component" value="Unassembled WGS sequence"/>
</dbReference>
<evidence type="ECO:0000313" key="1">
    <source>
        <dbReference type="EMBL" id="KAJ3989020.1"/>
    </source>
</evidence>
<proteinExistence type="predicted"/>
<name>A0AA38UWC2_9AGAR</name>
<evidence type="ECO:0000313" key="2">
    <source>
        <dbReference type="Proteomes" id="UP001163850"/>
    </source>
</evidence>
<reference evidence="1" key="1">
    <citation type="submission" date="2022-08" db="EMBL/GenBank/DDBJ databases">
        <authorList>
            <consortium name="DOE Joint Genome Institute"/>
            <person name="Min B."/>
            <person name="Riley R."/>
            <person name="Sierra-Patev S."/>
            <person name="Naranjo-Ortiz M."/>
            <person name="Looney B."/>
            <person name="Konkel Z."/>
            <person name="Slot J.C."/>
            <person name="Sakamoto Y."/>
            <person name="Steenwyk J.L."/>
            <person name="Rokas A."/>
            <person name="Carro J."/>
            <person name="Camarero S."/>
            <person name="Ferreira P."/>
            <person name="Molpeceres G."/>
            <person name="Ruiz-Duenas F.J."/>
            <person name="Serrano A."/>
            <person name="Henrissat B."/>
            <person name="Drula E."/>
            <person name="Hughes K.W."/>
            <person name="Mata J.L."/>
            <person name="Ishikawa N.K."/>
            <person name="Vargas-Isla R."/>
            <person name="Ushijima S."/>
            <person name="Smith C.A."/>
            <person name="Ahrendt S."/>
            <person name="Andreopoulos W."/>
            <person name="He G."/>
            <person name="Labutti K."/>
            <person name="Lipzen A."/>
            <person name="Ng V."/>
            <person name="Sandor L."/>
            <person name="Barry K."/>
            <person name="Martinez A.T."/>
            <person name="Xiao Y."/>
            <person name="Gibbons J.G."/>
            <person name="Terashima K."/>
            <person name="Hibbett D.S."/>
            <person name="Grigoriev I.V."/>
        </authorList>
    </citation>
    <scope>NUCLEOTIDE SEQUENCE</scope>
    <source>
        <strain evidence="1">TFB7829</strain>
    </source>
</reference>
<gene>
    <name evidence="1" type="ORF">F5890DRAFT_1549984</name>
</gene>
<protein>
    <submittedName>
        <fullName evidence="1">Uncharacterized protein</fullName>
    </submittedName>
</protein>
<dbReference type="EMBL" id="MU801902">
    <property type="protein sequence ID" value="KAJ3989020.1"/>
    <property type="molecule type" value="Genomic_DNA"/>
</dbReference>
<organism evidence="1 2">
    <name type="scientific">Lentinula detonsa</name>
    <dbReference type="NCBI Taxonomy" id="2804962"/>
    <lineage>
        <taxon>Eukaryota</taxon>
        <taxon>Fungi</taxon>
        <taxon>Dikarya</taxon>
        <taxon>Basidiomycota</taxon>
        <taxon>Agaricomycotina</taxon>
        <taxon>Agaricomycetes</taxon>
        <taxon>Agaricomycetidae</taxon>
        <taxon>Agaricales</taxon>
        <taxon>Marasmiineae</taxon>
        <taxon>Omphalotaceae</taxon>
        <taxon>Lentinula</taxon>
    </lineage>
</organism>
<comment type="caution">
    <text evidence="1">The sequence shown here is derived from an EMBL/GenBank/DDBJ whole genome shotgun (WGS) entry which is preliminary data.</text>
</comment>
<dbReference type="AlphaFoldDB" id="A0AA38UWC2"/>
<sequence>MLNLFAVYLSIGLPTVKDVVAHLKILATPVSVNHPYDQGLMRDLKAAYGWLQDNQGKIQIEEIQVQEDFLER</sequence>
<accession>A0AA38UWC2</accession>